<dbReference type="InterPro" id="IPR029063">
    <property type="entry name" value="SAM-dependent_MTases_sf"/>
</dbReference>
<name>A0A3D8I667_9HELI</name>
<dbReference type="Gene3D" id="3.40.50.150">
    <property type="entry name" value="Vaccinia Virus protein VP39"/>
    <property type="match status" value="1"/>
</dbReference>
<dbReference type="AlphaFoldDB" id="A0A3D8I667"/>
<gene>
    <name evidence="1" type="ORF">CQA53_10700</name>
</gene>
<accession>A0A3D8I667</accession>
<dbReference type="Proteomes" id="UP000256379">
    <property type="component" value="Unassembled WGS sequence"/>
</dbReference>
<protein>
    <submittedName>
        <fullName evidence="1">Carboxy-S-adenosyl-L-methionine synthase CmoA</fullName>
    </submittedName>
</protein>
<reference evidence="1 2" key="1">
    <citation type="submission" date="2018-04" db="EMBL/GenBank/DDBJ databases">
        <title>Novel Campyloabacter and Helicobacter Species and Strains.</title>
        <authorList>
            <person name="Mannion A.J."/>
            <person name="Shen Z."/>
            <person name="Fox J.G."/>
        </authorList>
    </citation>
    <scope>NUCLEOTIDE SEQUENCE [LARGE SCALE GENOMIC DNA]</scope>
    <source>
        <strain evidence="1 2">MIT 17-337</strain>
    </source>
</reference>
<proteinExistence type="predicted"/>
<comment type="caution">
    <text evidence="1">The sequence shown here is derived from an EMBL/GenBank/DDBJ whole genome shotgun (WGS) entry which is preliminary data.</text>
</comment>
<sequence>TFLPADIITAFYTLQFIRPIHRQNMIQKIYNVLRQDGVFLFAEKVITHDSKLESQMIARYYNYKKMRGYTQGEIYKKREALENVLIPYSIDENNAMLKNCGFKHVEILFKWVNFTLFFARK</sequence>
<evidence type="ECO:0000313" key="1">
    <source>
        <dbReference type="EMBL" id="RDU60649.1"/>
    </source>
</evidence>
<organism evidence="1 2">
    <name type="scientific">Helicobacter didelphidarum</name>
    <dbReference type="NCBI Taxonomy" id="2040648"/>
    <lineage>
        <taxon>Bacteria</taxon>
        <taxon>Pseudomonadati</taxon>
        <taxon>Campylobacterota</taxon>
        <taxon>Epsilonproteobacteria</taxon>
        <taxon>Campylobacterales</taxon>
        <taxon>Helicobacteraceae</taxon>
        <taxon>Helicobacter</taxon>
    </lineage>
</organism>
<dbReference type="EMBL" id="NXLQ01000080">
    <property type="protein sequence ID" value="RDU60649.1"/>
    <property type="molecule type" value="Genomic_DNA"/>
</dbReference>
<feature type="non-terminal residue" evidence="1">
    <location>
        <position position="1"/>
    </location>
</feature>
<dbReference type="SUPFAM" id="SSF53335">
    <property type="entry name" value="S-adenosyl-L-methionine-dependent methyltransferases"/>
    <property type="match status" value="1"/>
</dbReference>
<evidence type="ECO:0000313" key="2">
    <source>
        <dbReference type="Proteomes" id="UP000256379"/>
    </source>
</evidence>
<keyword evidence="2" id="KW-1185">Reference proteome</keyword>